<dbReference type="Proteomes" id="UP000030185">
    <property type="component" value="Unassembled WGS sequence"/>
</dbReference>
<feature type="transmembrane region" description="Helical" evidence="1">
    <location>
        <begin position="12"/>
        <end position="34"/>
    </location>
</feature>
<dbReference type="InterPro" id="IPR036890">
    <property type="entry name" value="HATPase_C_sf"/>
</dbReference>
<protein>
    <submittedName>
        <fullName evidence="3">LytT family sensor histidine kinase</fullName>
    </submittedName>
</protein>
<evidence type="ECO:0000313" key="3">
    <source>
        <dbReference type="EMBL" id="GAL82898.1"/>
    </source>
</evidence>
<dbReference type="Gene3D" id="3.30.565.10">
    <property type="entry name" value="Histidine kinase-like ATPase, C-terminal domain"/>
    <property type="match status" value="1"/>
</dbReference>
<dbReference type="InterPro" id="IPR010559">
    <property type="entry name" value="Sig_transdc_His_kin_internal"/>
</dbReference>
<feature type="transmembrane region" description="Helical" evidence="1">
    <location>
        <begin position="117"/>
        <end position="138"/>
    </location>
</feature>
<dbReference type="AlphaFoldDB" id="A0A098L9S4"/>
<dbReference type="SUPFAM" id="SSF55874">
    <property type="entry name" value="ATPase domain of HSP90 chaperone/DNA topoisomerase II/histidine kinase"/>
    <property type="match status" value="1"/>
</dbReference>
<proteinExistence type="predicted"/>
<keyword evidence="3" id="KW-0808">Transferase</keyword>
<name>A0A098L9S4_9BACT</name>
<sequence>MIHPFTGKIKQLYFYITVWVLISIAHTVIVFILYQQALLQAFLDAAVFNFLFSFTGLSLWYMVRYLNFANQTFYFICTNYLGAAVVYVLLSVGSGYLILNAINTGNSEYLEFLDDSLPWRCISGIFYFLAFILSYYLIMFSRTIKEKQLKEAELKSAIQETELSMLKSQLNPHFIFNSLNSINALTILDPKAAGEMIVNLSTFLRKSLDQGKISLINIEEELETINLYLDIEKIRFGEKLRIGLDINDSVIGSLIPPMLLQPLVENAVKHGVYESLESIVVSINAQLINDFLHISIENSFDPEIKKESRKGIGLRNVAQRLFLTFGRSDLLKVKIEHHKFRVDVLIPQKQI</sequence>
<keyword evidence="1" id="KW-1133">Transmembrane helix</keyword>
<dbReference type="STRING" id="153721.MYP_124"/>
<dbReference type="RefSeq" id="WP_052429845.1">
    <property type="nucleotide sequence ID" value="NZ_BBLT01000001.1"/>
</dbReference>
<comment type="caution">
    <text evidence="3">The sequence shown here is derived from an EMBL/GenBank/DDBJ whole genome shotgun (WGS) entry which is preliminary data.</text>
</comment>
<evidence type="ECO:0000313" key="4">
    <source>
        <dbReference type="Proteomes" id="UP000030185"/>
    </source>
</evidence>
<dbReference type="PANTHER" id="PTHR34220:SF7">
    <property type="entry name" value="SENSOR HISTIDINE KINASE YPDA"/>
    <property type="match status" value="1"/>
</dbReference>
<dbReference type="GO" id="GO:0000155">
    <property type="term" value="F:phosphorelay sensor kinase activity"/>
    <property type="evidence" value="ECO:0007669"/>
    <property type="project" value="InterPro"/>
</dbReference>
<dbReference type="InterPro" id="IPR050640">
    <property type="entry name" value="Bact_2-comp_sensor_kinase"/>
</dbReference>
<feature type="domain" description="Signal transduction histidine kinase internal region" evidence="2">
    <location>
        <begin position="162"/>
        <end position="240"/>
    </location>
</feature>
<keyword evidence="4" id="KW-1185">Reference proteome</keyword>
<accession>A0A098L9S4</accession>
<dbReference type="Pfam" id="PF06580">
    <property type="entry name" value="His_kinase"/>
    <property type="match status" value="1"/>
</dbReference>
<dbReference type="PANTHER" id="PTHR34220">
    <property type="entry name" value="SENSOR HISTIDINE KINASE YPDA"/>
    <property type="match status" value="1"/>
</dbReference>
<organism evidence="3 4">
    <name type="scientific">Sporocytophaga myxococcoides</name>
    <dbReference type="NCBI Taxonomy" id="153721"/>
    <lineage>
        <taxon>Bacteria</taxon>
        <taxon>Pseudomonadati</taxon>
        <taxon>Bacteroidota</taxon>
        <taxon>Cytophagia</taxon>
        <taxon>Cytophagales</taxon>
        <taxon>Cytophagaceae</taxon>
        <taxon>Sporocytophaga</taxon>
    </lineage>
</organism>
<keyword evidence="3" id="KW-0418">Kinase</keyword>
<dbReference type="EMBL" id="BBLT01000001">
    <property type="protein sequence ID" value="GAL82898.1"/>
    <property type="molecule type" value="Genomic_DNA"/>
</dbReference>
<evidence type="ECO:0000259" key="2">
    <source>
        <dbReference type="Pfam" id="PF06580"/>
    </source>
</evidence>
<keyword evidence="1" id="KW-0812">Transmembrane</keyword>
<keyword evidence="1" id="KW-0472">Membrane</keyword>
<gene>
    <name evidence="3" type="ORF">MYP_124</name>
</gene>
<dbReference type="OrthoDB" id="9792992at2"/>
<reference evidence="3 4" key="1">
    <citation type="submission" date="2014-09" db="EMBL/GenBank/DDBJ databases">
        <title>Sporocytophaga myxococcoides PG-01 genome sequencing.</title>
        <authorList>
            <person name="Liu L."/>
            <person name="Gao P.J."/>
            <person name="Chen G.J."/>
            <person name="Wang L.S."/>
        </authorList>
    </citation>
    <scope>NUCLEOTIDE SEQUENCE [LARGE SCALE GENOMIC DNA]</scope>
    <source>
        <strain evidence="3 4">PG-01</strain>
    </source>
</reference>
<dbReference type="eggNOG" id="COG2972">
    <property type="taxonomic scope" value="Bacteria"/>
</dbReference>
<evidence type="ECO:0000256" key="1">
    <source>
        <dbReference type="SAM" id="Phobius"/>
    </source>
</evidence>
<feature type="transmembrane region" description="Helical" evidence="1">
    <location>
        <begin position="73"/>
        <end position="97"/>
    </location>
</feature>
<dbReference type="GO" id="GO:0016020">
    <property type="term" value="C:membrane"/>
    <property type="evidence" value="ECO:0007669"/>
    <property type="project" value="InterPro"/>
</dbReference>
<feature type="transmembrane region" description="Helical" evidence="1">
    <location>
        <begin position="40"/>
        <end position="61"/>
    </location>
</feature>